<dbReference type="PANTHER" id="PTHR15598">
    <property type="entry name" value="ENHANCER OF MRNA-DECAPPING PROTEIN 4"/>
    <property type="match status" value="1"/>
</dbReference>
<dbReference type="GO" id="GO:0000932">
    <property type="term" value="C:P-body"/>
    <property type="evidence" value="ECO:0007669"/>
    <property type="project" value="UniProtKB-SubCell"/>
</dbReference>
<feature type="region of interest" description="Disordered" evidence="9">
    <location>
        <begin position="924"/>
        <end position="969"/>
    </location>
</feature>
<dbReference type="PANTHER" id="PTHR15598:SF5">
    <property type="entry name" value="ENHANCER OF MRNA-DECAPPING PROTEIN 4"/>
    <property type="match status" value="1"/>
</dbReference>
<feature type="region of interest" description="Disordered" evidence="9">
    <location>
        <begin position="695"/>
        <end position="911"/>
    </location>
</feature>
<reference evidence="12" key="2">
    <citation type="submission" date="2025-09" db="UniProtKB">
        <authorList>
            <consortium name="Ensembl"/>
        </authorList>
    </citation>
    <scope>IDENTIFICATION</scope>
</reference>
<protein>
    <recommendedName>
        <fullName evidence="3">Enhancer of mRNA-decapping protein 4</fullName>
    </recommendedName>
</protein>
<evidence type="ECO:0000256" key="1">
    <source>
        <dbReference type="ARBA" id="ARBA00004201"/>
    </source>
</evidence>
<dbReference type="InterPro" id="IPR015943">
    <property type="entry name" value="WD40/YVTN_repeat-like_dom_sf"/>
</dbReference>
<dbReference type="Pfam" id="PF21289">
    <property type="entry name" value="EDC4_C"/>
    <property type="match status" value="1"/>
</dbReference>
<dbReference type="GO" id="GO:0031087">
    <property type="term" value="P:deadenylation-independent decapping of nuclear-transcribed mRNA"/>
    <property type="evidence" value="ECO:0007669"/>
    <property type="project" value="InterPro"/>
</dbReference>
<evidence type="ECO:0000256" key="5">
    <source>
        <dbReference type="ARBA" id="ARBA00022574"/>
    </source>
</evidence>
<evidence type="ECO:0000256" key="3">
    <source>
        <dbReference type="ARBA" id="ARBA00015762"/>
    </source>
</evidence>
<feature type="domain" description="Enhancer of mRNA-decapping protein 4 WD40 repeat region" evidence="10">
    <location>
        <begin position="124"/>
        <end position="450"/>
    </location>
</feature>
<dbReference type="InterPro" id="IPR045152">
    <property type="entry name" value="EDC4-like"/>
</dbReference>
<sequence>MATRGGVNASDATQQLRDLLKLDRQPEQRDPLSAADPAVVSYNGQLNGMAATAMSEVPGAESACSMSAGAVDAAAVLPGPAPHLVDSQQITLTGDDKAGAVPVNAREVVVISSDASSLSSPSSGSNQVKIQPVTRYDWEHRYYPGNMIAVSSTYLAYIIPTALAEPQAMVRVLHAPTAERTLLKGFTGAVTDLAFAHLGSSRLACVDEAGNLFVWQFSQDSCGKIATKQLLQAMRPVGTPLSELRRIQWCPFIYGNSDRESESDGEEDVGKMLALFHPDRAEAWDQDVIVPTSGPFKPVAVTDIKNRITTVRGHEGAVNTGALSPDGAILATAGQDGLVKFWQMYAESQDTPSCLHKWEPHNGMPVSCLLFCDNYKRKEGGEQYWRFVLTGTNQNQELKVWCTVTWTCLQTLRFSPDSAIKLSLDITAQYLVLSDVQRKVLYVLELIQNKDGHAYFSSLAEYLLTHPMLSFGIREVTPHRAGRQSEHQEDGEVDAAGVNKGHGYGVEDEAEVTGSVLIKINCVHTRALENVQILFCPPSTSGAAPPALSVSSSASHEDMGLFGYRDDILGRVDLGGGAALLSPGLGGGAGELARPEDFMSPLTPAGALPDDAKLQLKTPDDFMSILNSLVYLVLRVKATSKSVRELGLGSPTGSGSSLTAVTMIGSNVSCDTLYRKCSQSKLSTTLVTSSSLSCSLSQSPLMSPVSSMTLTPGSSLHSSLSMPPGGPHSGASPLAMADLTNASPPRELRSPDVISSASSNSTLPQVIPEVASEAVQRGLRDSAEQGARLGSPPEQSGLLGQAGSRSRSPDAPSRGSFGSMDAPPLDAGPRLVSPLGQSSLGQQDAASTSPAWPAAPDLTRETRSGVKVSSDEDLAMRRQRASPSRERQHLTAEQQESQDASSEHSDQDEEVAFLSSPAGVVAGAGAAGIAGPHRGPPSQPGFRDQKGRVSPRLSPKSRRRATREESDALKGARMQYSGLVGAREDGQAAMLACFTTLQTKLAAIWSRQEEMIHGMEAREEALNNALLSHMEASLAKSREQDRILRRGAATSQDRERALQQQLQHNLTQAMSGVVAARLDKGMRDEVKKLFPQAIAKAVEPLAAQLTSTMAAKLTAAEVSTRDGIAKMVKAKAISDAIGKAAAECLQGPMQVAFREAFQGSAAPVFDRACQALMQQINEVFHRGTHEYVQQLESHLAARRQADQGALEGMGTQLQQTLMAMQASIQQLAPALSASVHTDIQAQMRDVSCSSLQEGLTGTVRRVVREEMALALKEQHATVTNSIMQAVRSAASTPVPSAHHPPIDFRVQQEHIMQLLQQGQINQAFQQALTAADLELVLFVCETVDPAQVFIPGSCPLTQPVLLSLVQQLSMDLAVHTKTKLRFLEEAVMSLDPQHSITREHSATVLVPVQQKMHAFLAADQRGQFSKQARILLMAVGSLLNRHS</sequence>
<name>S4RWJ9_PETMA</name>
<dbReference type="Gene3D" id="1.10.220.100">
    <property type="entry name" value="conserved c-terminal region of ge- 1"/>
    <property type="match status" value="1"/>
</dbReference>
<dbReference type="FunFam" id="1.10.220.100:FF:000001">
    <property type="entry name" value="Enhancer of mRNA-decapping protein 4"/>
    <property type="match status" value="1"/>
</dbReference>
<dbReference type="SMART" id="SM00320">
    <property type="entry name" value="WD40"/>
    <property type="match status" value="3"/>
</dbReference>
<evidence type="ECO:0000256" key="4">
    <source>
        <dbReference type="ARBA" id="ARBA00022490"/>
    </source>
</evidence>
<evidence type="ECO:0000259" key="11">
    <source>
        <dbReference type="Pfam" id="PF21289"/>
    </source>
</evidence>
<feature type="repeat" description="WD" evidence="8">
    <location>
        <begin position="311"/>
        <end position="344"/>
    </location>
</feature>
<dbReference type="Gene3D" id="6.10.140.270">
    <property type="match status" value="1"/>
</dbReference>
<evidence type="ECO:0000256" key="7">
    <source>
        <dbReference type="ARBA" id="ARBA00023054"/>
    </source>
</evidence>
<evidence type="ECO:0000256" key="8">
    <source>
        <dbReference type="PROSITE-ProRule" id="PRU00221"/>
    </source>
</evidence>
<dbReference type="SUPFAM" id="SSF50978">
    <property type="entry name" value="WD40 repeat-like"/>
    <property type="match status" value="1"/>
</dbReference>
<dbReference type="InterPro" id="IPR044938">
    <property type="entry name" value="EDC4_C_sf"/>
</dbReference>
<evidence type="ECO:0000256" key="2">
    <source>
        <dbReference type="ARBA" id="ARBA00009639"/>
    </source>
</evidence>
<dbReference type="STRING" id="7757.ENSPMAP00000009589"/>
<dbReference type="PROSITE" id="PS50082">
    <property type="entry name" value="WD_REPEATS_2"/>
    <property type="match status" value="1"/>
</dbReference>
<dbReference type="InterPro" id="IPR032401">
    <property type="entry name" value="EDC4_WD40"/>
</dbReference>
<comment type="subcellular location">
    <subcellularLocation>
        <location evidence="1">Cytoplasm</location>
        <location evidence="1">P-body</location>
    </subcellularLocation>
</comment>
<dbReference type="Pfam" id="PF16529">
    <property type="entry name" value="Ge1_WD40"/>
    <property type="match status" value="1"/>
</dbReference>
<keyword evidence="7" id="KW-0175">Coiled coil</keyword>
<organism evidence="12">
    <name type="scientific">Petromyzon marinus</name>
    <name type="common">Sea lamprey</name>
    <dbReference type="NCBI Taxonomy" id="7757"/>
    <lineage>
        <taxon>Eukaryota</taxon>
        <taxon>Metazoa</taxon>
        <taxon>Chordata</taxon>
        <taxon>Craniata</taxon>
        <taxon>Vertebrata</taxon>
        <taxon>Cyclostomata</taxon>
        <taxon>Hyperoartia</taxon>
        <taxon>Petromyzontiformes</taxon>
        <taxon>Petromyzontidae</taxon>
        <taxon>Petromyzon</taxon>
    </lineage>
</organism>
<dbReference type="GeneTree" id="ENSGT00510000047791"/>
<dbReference type="Gene3D" id="2.130.10.10">
    <property type="entry name" value="YVTN repeat-like/Quinoprotein amine dehydrogenase"/>
    <property type="match status" value="2"/>
</dbReference>
<feature type="domain" description="Enhancer of mRNA-decapping protein 4 C-terminal" evidence="11">
    <location>
        <begin position="1311"/>
        <end position="1431"/>
    </location>
</feature>
<feature type="compositionally biased region" description="Low complexity" evidence="9">
    <location>
        <begin position="924"/>
        <end position="933"/>
    </location>
</feature>
<feature type="compositionally biased region" description="Low complexity" evidence="9">
    <location>
        <begin position="845"/>
        <end position="856"/>
    </location>
</feature>
<accession>S4RWJ9</accession>
<feature type="region of interest" description="Disordered" evidence="9">
    <location>
        <begin position="479"/>
        <end position="500"/>
    </location>
</feature>
<comment type="similarity">
    <text evidence="2">Belongs to the WD repeat EDC4 family.</text>
</comment>
<keyword evidence="6" id="KW-0677">Repeat</keyword>
<dbReference type="InterPro" id="IPR036322">
    <property type="entry name" value="WD40_repeat_dom_sf"/>
</dbReference>
<keyword evidence="5 8" id="KW-0853">WD repeat</keyword>
<feature type="compositionally biased region" description="Polar residues" evidence="9">
    <location>
        <begin position="891"/>
        <end position="900"/>
    </location>
</feature>
<evidence type="ECO:0000256" key="9">
    <source>
        <dbReference type="SAM" id="MobiDB-lite"/>
    </source>
</evidence>
<feature type="compositionally biased region" description="Polar residues" evidence="9">
    <location>
        <begin position="753"/>
        <end position="764"/>
    </location>
</feature>
<feature type="compositionally biased region" description="Polar residues" evidence="9">
    <location>
        <begin position="704"/>
        <end position="721"/>
    </location>
</feature>
<dbReference type="Ensembl" id="ENSPMAT00000009629.1">
    <property type="protein sequence ID" value="ENSPMAP00000009589.1"/>
    <property type="gene ID" value="ENSPMAG00000008688.1"/>
</dbReference>
<feature type="compositionally biased region" description="Polar residues" evidence="9">
    <location>
        <begin position="835"/>
        <end position="844"/>
    </location>
</feature>
<dbReference type="PROSITE" id="PS50294">
    <property type="entry name" value="WD_REPEATS_REGION"/>
    <property type="match status" value="1"/>
</dbReference>
<reference evidence="12" key="1">
    <citation type="submission" date="2025-08" db="UniProtKB">
        <authorList>
            <consortium name="Ensembl"/>
        </authorList>
    </citation>
    <scope>IDENTIFICATION</scope>
</reference>
<dbReference type="InterPro" id="IPR001680">
    <property type="entry name" value="WD40_rpt"/>
</dbReference>
<keyword evidence="4" id="KW-0963">Cytoplasm</keyword>
<dbReference type="InterPro" id="IPR049404">
    <property type="entry name" value="EDC4_C"/>
</dbReference>
<proteinExistence type="inferred from homology"/>
<dbReference type="HOGENOM" id="CLU_005166_0_0_1"/>
<evidence type="ECO:0000256" key="6">
    <source>
        <dbReference type="ARBA" id="ARBA00022737"/>
    </source>
</evidence>
<dbReference type="OMA" id="TREHMGT"/>
<evidence type="ECO:0000259" key="10">
    <source>
        <dbReference type="Pfam" id="PF16529"/>
    </source>
</evidence>
<evidence type="ECO:0000313" key="12">
    <source>
        <dbReference type="Ensembl" id="ENSPMAP00000009589.1"/>
    </source>
</evidence>